<protein>
    <submittedName>
        <fullName evidence="1">Uncharacterized protein</fullName>
    </submittedName>
</protein>
<comment type="caution">
    <text evidence="1">The sequence shown here is derived from an EMBL/GenBank/DDBJ whole genome shotgun (WGS) entry which is preliminary data.</text>
</comment>
<name>A0A5J4W7T1_9EUKA</name>
<dbReference type="EMBL" id="SNRW01003195">
    <property type="protein sequence ID" value="KAA6390509.1"/>
    <property type="molecule type" value="Genomic_DNA"/>
</dbReference>
<feature type="non-terminal residue" evidence="1">
    <location>
        <position position="1"/>
    </location>
</feature>
<dbReference type="AlphaFoldDB" id="A0A5J4W7T1"/>
<accession>A0A5J4W7T1</accession>
<reference evidence="1 2" key="1">
    <citation type="submission" date="2019-03" db="EMBL/GenBank/DDBJ databases">
        <title>Single cell metagenomics reveals metabolic interactions within the superorganism composed of flagellate Streblomastix strix and complex community of Bacteroidetes bacteria on its surface.</title>
        <authorList>
            <person name="Treitli S.C."/>
            <person name="Kolisko M."/>
            <person name="Husnik F."/>
            <person name="Keeling P."/>
            <person name="Hampl V."/>
        </authorList>
    </citation>
    <scope>NUCLEOTIDE SEQUENCE [LARGE SCALE GENOMIC DNA]</scope>
    <source>
        <strain evidence="1">ST1C</strain>
    </source>
</reference>
<gene>
    <name evidence="1" type="ORF">EZS28_013961</name>
</gene>
<sequence length="498" mass="53629">NYDNNSVVCAGGGVKAISDIVSTVDLTDYYNKTKTDELLGDKENVGDLDNYITLDTAQSINSNKTINNACRFTSTIDGMSTITGQSFVKLGADNTVVLLGAGGTKPINEFTTTIDDSNYEKKDGNIQDIQGILRKTTLDQPYPEPTDDDYITLNAIKAEFVSSIYSGSINGNLTANQFIKSVGTDQQVLLANGSTKAISEFGSGSVDDSNYVKKMGQEIQVINGKLKKAIDDSQEEEEDSEDEYYLTKGETKGYFVTLNTQQTINESITFTGNVTANQFVKSGGTNQQELLANGDVKPLLEFGSGSVDDSNFVKKTGQVTQSIEGKQIRSGSMESFIGANISEYMTKDQIVGGCVLTNGGGNVSGNKEASGNITSASFVKSGGTNQQVLLANGNVKPLSEFSGGGGDMSNYVKKTGADVQVINVILRKGKDEEEESEDDDDYITRGKYNNKTNNIMNNFCIRKAGLNTQSVKGRLLYINPFGIEDDDSLLLTDTTYPT</sequence>
<proteinExistence type="predicted"/>
<organism evidence="1 2">
    <name type="scientific">Streblomastix strix</name>
    <dbReference type="NCBI Taxonomy" id="222440"/>
    <lineage>
        <taxon>Eukaryota</taxon>
        <taxon>Metamonada</taxon>
        <taxon>Preaxostyla</taxon>
        <taxon>Oxymonadida</taxon>
        <taxon>Streblomastigidae</taxon>
        <taxon>Streblomastix</taxon>
    </lineage>
</organism>
<dbReference type="Proteomes" id="UP000324800">
    <property type="component" value="Unassembled WGS sequence"/>
</dbReference>
<evidence type="ECO:0000313" key="2">
    <source>
        <dbReference type="Proteomes" id="UP000324800"/>
    </source>
</evidence>
<evidence type="ECO:0000313" key="1">
    <source>
        <dbReference type="EMBL" id="KAA6390509.1"/>
    </source>
</evidence>